<dbReference type="InterPro" id="IPR024079">
    <property type="entry name" value="MetalloPept_cat_dom_sf"/>
</dbReference>
<keyword evidence="1" id="KW-0378">Hydrolase</keyword>
<reference evidence="4 5" key="1">
    <citation type="submission" date="2023-01" db="EMBL/GenBank/DDBJ databases">
        <title>Analysis of 21 Apiospora genomes using comparative genomics revels a genus with tremendous synthesis potential of carbohydrate active enzymes and secondary metabolites.</title>
        <authorList>
            <person name="Sorensen T."/>
        </authorList>
    </citation>
    <scope>NUCLEOTIDE SEQUENCE [LARGE SCALE GENOMIC DNA]</scope>
    <source>
        <strain evidence="4 5">CBS 24483</strain>
    </source>
</reference>
<feature type="compositionally biased region" description="Basic residues" evidence="2">
    <location>
        <begin position="62"/>
        <end position="75"/>
    </location>
</feature>
<gene>
    <name evidence="4" type="ORF">PG986_013840</name>
</gene>
<comment type="caution">
    <text evidence="4">The sequence shown here is derived from an EMBL/GenBank/DDBJ whole genome shotgun (WGS) entry which is preliminary data.</text>
</comment>
<keyword evidence="5" id="KW-1185">Reference proteome</keyword>
<dbReference type="PANTHER" id="PTHR10127:SF850">
    <property type="entry name" value="METALLOENDOPEPTIDASE"/>
    <property type="match status" value="1"/>
</dbReference>
<feature type="domain" description="Peptidase metallopeptidase" evidence="3">
    <location>
        <begin position="91"/>
        <end position="250"/>
    </location>
</feature>
<dbReference type="PANTHER" id="PTHR10127">
    <property type="entry name" value="DISCOIDIN, CUB, EGF, LAMININ , AND ZINC METALLOPROTEASE DOMAIN CONTAINING"/>
    <property type="match status" value="1"/>
</dbReference>
<keyword evidence="1" id="KW-0862">Zinc</keyword>
<dbReference type="Pfam" id="PF01400">
    <property type="entry name" value="Astacin"/>
    <property type="match status" value="1"/>
</dbReference>
<proteinExistence type="predicted"/>
<dbReference type="InterPro" id="IPR006026">
    <property type="entry name" value="Peptidase_Metallo"/>
</dbReference>
<evidence type="ECO:0000256" key="1">
    <source>
        <dbReference type="RuleBase" id="RU361183"/>
    </source>
</evidence>
<dbReference type="Gene3D" id="3.40.390.10">
    <property type="entry name" value="Collagenase (Catalytic Domain)"/>
    <property type="match status" value="1"/>
</dbReference>
<organism evidence="4 5">
    <name type="scientific">Apiospora aurea</name>
    <dbReference type="NCBI Taxonomy" id="335848"/>
    <lineage>
        <taxon>Eukaryota</taxon>
        <taxon>Fungi</taxon>
        <taxon>Dikarya</taxon>
        <taxon>Ascomycota</taxon>
        <taxon>Pezizomycotina</taxon>
        <taxon>Sordariomycetes</taxon>
        <taxon>Xylariomycetidae</taxon>
        <taxon>Amphisphaeriales</taxon>
        <taxon>Apiosporaceae</taxon>
        <taxon>Apiospora</taxon>
    </lineage>
</organism>
<dbReference type="EC" id="3.4.24.-" evidence="1"/>
<feature type="compositionally biased region" description="Low complexity" evidence="2">
    <location>
        <begin position="22"/>
        <end position="48"/>
    </location>
</feature>
<name>A0ABR1PX18_9PEZI</name>
<evidence type="ECO:0000313" key="5">
    <source>
        <dbReference type="Proteomes" id="UP001391051"/>
    </source>
</evidence>
<evidence type="ECO:0000313" key="4">
    <source>
        <dbReference type="EMBL" id="KAK7941453.1"/>
    </source>
</evidence>
<accession>A0ABR1PX18</accession>
<keyword evidence="1" id="KW-0482">Metalloprotease</keyword>
<dbReference type="RefSeq" id="XP_066694205.1">
    <property type="nucleotide sequence ID" value="XM_066850062.1"/>
</dbReference>
<keyword evidence="1" id="KW-0645">Protease</keyword>
<dbReference type="GeneID" id="92083124"/>
<dbReference type="InterPro" id="IPR001506">
    <property type="entry name" value="Peptidase_M12A"/>
</dbReference>
<dbReference type="Proteomes" id="UP001391051">
    <property type="component" value="Unassembled WGS sequence"/>
</dbReference>
<dbReference type="EMBL" id="JAQQWE010000009">
    <property type="protein sequence ID" value="KAK7941453.1"/>
    <property type="molecule type" value="Genomic_DNA"/>
</dbReference>
<sequence>MPQGGTYGGAVPYHPGSHDSLRSLLSPSSSEPKSSPSYSLSDNSNESPTWVPGRSKSSTANRHQHVTKAPKKHNIKTPVVTSKQAGFIGKKSQLWPDEKEFLKVRFLNGPREYKELVEKLVTEHYNTLPMRIRFVFLGSADASASDIRIRFGSHGSYSSVGLDCASVPQSEPTMNLDLDYTDRDYVQHTILHEFGHALGLWHEHQHPRCGFRWQRFMIDVSQPHFDLNFERIQLGPKAAKERLTPYDEKSIMHYPIEVGETIDMNKYVPVNKVLSSGDKRVLSRMYSPTADIEKKTELCVPEDTMVSKPITTVTKPPTTVSRQLDDLVCGLTISPPPITMQCPSQPPVHVTGFANTEATGGNVMVSSCGNTVINGDSYVNITGPGMVILNGNGRVWMSGSGTLVVNGNCIVMTSGKGRVPVKGSGQAQVSGSACVKFSGQGLGKTSENGSLQQYCSL</sequence>
<evidence type="ECO:0000259" key="3">
    <source>
        <dbReference type="SMART" id="SM00235"/>
    </source>
</evidence>
<keyword evidence="1" id="KW-0479">Metal-binding</keyword>
<dbReference type="SUPFAM" id="SSF55486">
    <property type="entry name" value="Metalloproteases ('zincins'), catalytic domain"/>
    <property type="match status" value="1"/>
</dbReference>
<dbReference type="SMART" id="SM00235">
    <property type="entry name" value="ZnMc"/>
    <property type="match status" value="1"/>
</dbReference>
<dbReference type="PRINTS" id="PR00480">
    <property type="entry name" value="ASTACIN"/>
</dbReference>
<evidence type="ECO:0000256" key="2">
    <source>
        <dbReference type="SAM" id="MobiDB-lite"/>
    </source>
</evidence>
<feature type="region of interest" description="Disordered" evidence="2">
    <location>
        <begin position="1"/>
        <end position="76"/>
    </location>
</feature>
<comment type="cofactor">
    <cofactor evidence="1">
        <name>Zn(2+)</name>
        <dbReference type="ChEBI" id="CHEBI:29105"/>
    </cofactor>
    <text evidence="1">Binds 1 zinc ion per subunit.</text>
</comment>
<protein>
    <recommendedName>
        <fullName evidence="1">Metalloendopeptidase</fullName>
        <ecNumber evidence="1">3.4.24.-</ecNumber>
    </recommendedName>
</protein>